<dbReference type="SUPFAM" id="SSF47807">
    <property type="entry name" value="5' to 3' exonuclease, C-terminal subdomain"/>
    <property type="match status" value="1"/>
</dbReference>
<dbReference type="VEuPathDB" id="FungiDB:C5_00630C_A"/>
<evidence type="ECO:0000313" key="19">
    <source>
        <dbReference type="EMBL" id="AOW29506.1"/>
    </source>
</evidence>
<dbReference type="GO" id="GO:0046872">
    <property type="term" value="F:metal ion binding"/>
    <property type="evidence" value="ECO:0007669"/>
    <property type="project" value="UniProtKB-KW"/>
</dbReference>
<evidence type="ECO:0000256" key="10">
    <source>
        <dbReference type="ARBA" id="ARBA00022881"/>
    </source>
</evidence>
<dbReference type="GeneID" id="3641583"/>
<evidence type="ECO:0000256" key="4">
    <source>
        <dbReference type="ARBA" id="ARBA00022722"/>
    </source>
</evidence>
<reference evidence="19 20" key="2">
    <citation type="journal article" date="2007" name="Genome Biol.">
        <title>Assembly of the Candida albicans genome into sixteen supercontigs aligned on the eight chromosomes.</title>
        <authorList>
            <person name="van het Hoog M."/>
            <person name="Rast T.J."/>
            <person name="Martchenko M."/>
            <person name="Grindle S."/>
            <person name="Dignard D."/>
            <person name="Hogues H."/>
            <person name="Cuomo C."/>
            <person name="Berriman M."/>
            <person name="Scherer S."/>
            <person name="Magee B.B."/>
            <person name="Whiteway M."/>
            <person name="Chibana H."/>
            <person name="Nantel A."/>
            <person name="Magee P.T."/>
        </authorList>
    </citation>
    <scope>GENOME REANNOTATION</scope>
    <source>
        <strain evidence="20">SC5314 / ATCC MYA-2876</strain>
    </source>
</reference>
<dbReference type="SUPFAM" id="SSF88723">
    <property type="entry name" value="PIN domain-like"/>
    <property type="match status" value="1"/>
</dbReference>
<evidence type="ECO:0000256" key="1">
    <source>
        <dbReference type="ARBA" id="ARBA00001946"/>
    </source>
</evidence>
<keyword evidence="8" id="KW-0269">Exonuclease</keyword>
<sequence>MGVNGLLQILREIQDPCSLERYRGQTLAIDTYGWLHRALVSCAEELCLGKPTRNYITAILNKIQMLNHFGITPYFVFDGASLPTKQETNRERQLKRQEAKELAEKYIAANNRKLAYKQFMKAAYVTSQMAKSVMCELDNLSIKYIVAPYEADPQMVYLEKMGIVDGILSEDSDLLIFGCKKLITKLKDDGTCVEINRDKFDKVKEIPYLNQYNMEQLRLVAMLSGCDYTKGVPGIGLKTAFQLVRKYNNFTKIMIALRSMGKKIPDTFSDEVKLANLAFQFQKVFDPTNQKLTTLNEYPQDGTEVEVDQGLLESCCGKTLTDEIYQQLCNGKIHPNTHEVLVSREQSLTVLKSESFYSPNSQQHNNKQGSIATIAHRSRSEGAISQPGNGKSILDLLSISKKVTKTTSSNSQVESNNKQMKTPERKTIKRSIRIEETKLSPTSKKIRKLTATTTTSSSPTVTSSPNVTTSKFFTPKAKPIEKIQPENPTTEENLNKPDWDSSLIDDSEITDYGHGHNHESSDKPVDTQNILDELTDNDNDHEEEEPQQETDSNAIKIHPIVDVKQSPQSDNGFDICSNDDEIEESPIKNRVVAVGGGQEQVRTRLLALKESFSYQSTTKSTHQFTKPNNDRKRVPLQPKNINRIEQKSPTKSIKLNRKVDHHHQRYQDNNNVNISKVVSTVNSRTTIDIRQFAFKKQQT</sequence>
<dbReference type="GO" id="GO:0005634">
    <property type="term" value="C:nucleus"/>
    <property type="evidence" value="ECO:0007669"/>
    <property type="project" value="UniProtKB-SubCell"/>
</dbReference>
<evidence type="ECO:0000259" key="16">
    <source>
        <dbReference type="SMART" id="SM00484"/>
    </source>
</evidence>
<evidence type="ECO:0000256" key="13">
    <source>
        <dbReference type="ARBA" id="ARBA00023242"/>
    </source>
</evidence>
<dbReference type="EMBL" id="CP017627">
    <property type="protein sequence ID" value="AOW29506.1"/>
    <property type="molecule type" value="Genomic_DNA"/>
</dbReference>
<evidence type="ECO:0000256" key="15">
    <source>
        <dbReference type="SAM" id="MobiDB-lite"/>
    </source>
</evidence>
<dbReference type="FunCoup" id="A0A1D8PMZ2">
    <property type="interactions" value="245"/>
</dbReference>
<dbReference type="eggNOG" id="KOG2518">
    <property type="taxonomic scope" value="Eukaryota"/>
</dbReference>
<evidence type="ECO:0000256" key="8">
    <source>
        <dbReference type="ARBA" id="ARBA00022839"/>
    </source>
</evidence>
<reference evidence="19 20" key="3">
    <citation type="journal article" date="2013" name="Genome Biol.">
        <title>Assembly of a phased diploid Candida albicans genome facilitates allele-specific measurements and provides a simple model for repeat and indel structure.</title>
        <authorList>
            <person name="Muzzey D."/>
            <person name="Schwartz K."/>
            <person name="Weissman J.S."/>
            <person name="Sherlock G."/>
        </authorList>
    </citation>
    <scope>NUCLEOTIDE SEQUENCE [LARGE SCALE GENOMIC DNA]</scope>
    <source>
        <strain evidence="20">SC5314 / ATCC MYA-2876</strain>
    </source>
</reference>
<comment type="subcellular location">
    <subcellularLocation>
        <location evidence="2">Nucleus</location>
    </subcellularLocation>
</comment>
<feature type="region of interest" description="Disordered" evidence="15">
    <location>
        <begin position="437"/>
        <end position="557"/>
    </location>
</feature>
<reference evidence="19 20" key="1">
    <citation type="journal article" date="2004" name="Proc. Natl. Acad. Sci. U.S.A.">
        <title>The diploid genome sequence of Candida albicans.</title>
        <authorList>
            <person name="Jones T."/>
            <person name="Federspiel N.A."/>
            <person name="Chibana H."/>
            <person name="Dungan J."/>
            <person name="Kalman S."/>
            <person name="Magee B.B."/>
            <person name="Newport G."/>
            <person name="Thorstenson Y.R."/>
            <person name="Agabian N."/>
            <person name="Magee P.T."/>
            <person name="Davis R.W."/>
            <person name="Scherer S."/>
        </authorList>
    </citation>
    <scope>NUCLEOTIDE SEQUENCE [LARGE SCALE GENOMIC DNA]</scope>
    <source>
        <strain evidence="20">SC5314 / ATCC MYA-2876</strain>
    </source>
</reference>
<keyword evidence="4" id="KW-0540">Nuclease</keyword>
<dbReference type="PANTHER" id="PTHR11081">
    <property type="entry name" value="FLAP ENDONUCLEASE FAMILY MEMBER"/>
    <property type="match status" value="1"/>
</dbReference>
<keyword evidence="7" id="KW-0378">Hydrolase</keyword>
<evidence type="ECO:0000256" key="12">
    <source>
        <dbReference type="ARBA" id="ARBA00023204"/>
    </source>
</evidence>
<evidence type="ECO:0000256" key="3">
    <source>
        <dbReference type="ARBA" id="ARBA00010563"/>
    </source>
</evidence>
<dbReference type="CDD" id="cd09857">
    <property type="entry name" value="PIN_EXO1"/>
    <property type="match status" value="1"/>
</dbReference>
<dbReference type="AlphaFoldDB" id="A0A1D8PMZ2"/>
<gene>
    <name evidence="18 19" type="primary">EXO1</name>
    <name evidence="19" type="ordered locus">CAALFM_C500630CA</name>
    <name evidence="18" type="ordered locus">orf19.8541</name>
</gene>
<evidence type="ECO:0000256" key="6">
    <source>
        <dbReference type="ARBA" id="ARBA00022763"/>
    </source>
</evidence>
<dbReference type="InterPro" id="IPR037315">
    <property type="entry name" value="EXO1_H3TH"/>
</dbReference>
<evidence type="ECO:0000256" key="7">
    <source>
        <dbReference type="ARBA" id="ARBA00022801"/>
    </source>
</evidence>
<dbReference type="STRING" id="237561.A0A1D8PMZ2"/>
<dbReference type="InterPro" id="IPR044752">
    <property type="entry name" value="PIN-like_EXO1"/>
</dbReference>
<evidence type="ECO:0000259" key="17">
    <source>
        <dbReference type="SMART" id="SM00485"/>
    </source>
</evidence>
<feature type="domain" description="XPG-I" evidence="16">
    <location>
        <begin position="138"/>
        <end position="208"/>
    </location>
</feature>
<dbReference type="CGD" id="CAL0000175291">
    <property type="gene designation" value="EXO1"/>
</dbReference>
<keyword evidence="11" id="KW-0238">DNA-binding</keyword>
<dbReference type="InterPro" id="IPR006084">
    <property type="entry name" value="XPG/Rad2"/>
</dbReference>
<dbReference type="Proteomes" id="UP000000559">
    <property type="component" value="Chromosome 5"/>
</dbReference>
<evidence type="ECO:0000256" key="9">
    <source>
        <dbReference type="ARBA" id="ARBA00022842"/>
    </source>
</evidence>
<evidence type="ECO:0000256" key="14">
    <source>
        <dbReference type="SAM" id="Coils"/>
    </source>
</evidence>
<dbReference type="PANTHER" id="PTHR11081:SF65">
    <property type="entry name" value="DNA DAMAGE-INDUCIBLE PROTEIN DIN7-RELATED"/>
    <property type="match status" value="1"/>
</dbReference>
<feature type="domain" description="XPG N-terminal" evidence="17">
    <location>
        <begin position="1"/>
        <end position="99"/>
    </location>
</feature>
<dbReference type="GO" id="GO:0035312">
    <property type="term" value="F:5'-3' DNA exonuclease activity"/>
    <property type="evidence" value="ECO:0007669"/>
    <property type="project" value="InterPro"/>
</dbReference>
<dbReference type="GO" id="GO:0000729">
    <property type="term" value="P:DNA double-strand break processing"/>
    <property type="evidence" value="ECO:0000318"/>
    <property type="project" value="GO_Central"/>
</dbReference>
<keyword evidence="9" id="KW-0460">Magnesium</keyword>
<dbReference type="InParanoid" id="A0A1D8PMZ2"/>
<dbReference type="CDD" id="cd09908">
    <property type="entry name" value="H3TH_EXO1"/>
    <property type="match status" value="1"/>
</dbReference>
<feature type="coiled-coil region" evidence="14">
    <location>
        <begin position="85"/>
        <end position="112"/>
    </location>
</feature>
<proteinExistence type="inferred from homology"/>
<dbReference type="InterPro" id="IPR036279">
    <property type="entry name" value="5-3_exonuclease_C_sf"/>
</dbReference>
<dbReference type="InterPro" id="IPR008918">
    <property type="entry name" value="HhH2"/>
</dbReference>
<keyword evidence="12" id="KW-0234">DNA repair</keyword>
<dbReference type="KEGG" id="cal:CAALFM_C500630CA"/>
<dbReference type="GO" id="GO:0017108">
    <property type="term" value="F:5'-flap endonuclease activity"/>
    <property type="evidence" value="ECO:0000318"/>
    <property type="project" value="GO_Central"/>
</dbReference>
<dbReference type="InterPro" id="IPR006086">
    <property type="entry name" value="XPG-I_dom"/>
</dbReference>
<keyword evidence="6" id="KW-0227">DNA damage</keyword>
<dbReference type="OrthoDB" id="26491at2759"/>
<protein>
    <submittedName>
        <fullName evidence="19">Rad2 family nuclease</fullName>
    </submittedName>
</protein>
<dbReference type="PRINTS" id="PR00853">
    <property type="entry name" value="XPGRADSUPER"/>
</dbReference>
<dbReference type="FunFam" id="3.40.50.1010:FF:000002">
    <property type="entry name" value="Exonuclease 1, putative"/>
    <property type="match status" value="1"/>
</dbReference>
<accession>A0A1D8PMZ2</accession>
<comment type="cofactor">
    <cofactor evidence="1">
        <name>Mg(2+)</name>
        <dbReference type="ChEBI" id="CHEBI:18420"/>
    </cofactor>
</comment>
<keyword evidence="13" id="KW-0539">Nucleus</keyword>
<keyword evidence="10" id="KW-0267">Excision nuclease</keyword>
<dbReference type="SMART" id="SM00484">
    <property type="entry name" value="XPGI"/>
    <property type="match status" value="1"/>
</dbReference>
<evidence type="ECO:0000313" key="20">
    <source>
        <dbReference type="Proteomes" id="UP000000559"/>
    </source>
</evidence>
<dbReference type="SMART" id="SM00485">
    <property type="entry name" value="XPGN"/>
    <property type="match status" value="1"/>
</dbReference>
<dbReference type="InterPro" id="IPR006085">
    <property type="entry name" value="XPG_DNA_repair_N"/>
</dbReference>
<keyword evidence="20" id="KW-1185">Reference proteome</keyword>
<comment type="similarity">
    <text evidence="3">Belongs to the XPG/RAD2 endonuclease family. EXO1 subfamily.</text>
</comment>
<dbReference type="FunFam" id="1.10.150.20:FF:000011">
    <property type="entry name" value="exonuclease 1"/>
    <property type="match status" value="1"/>
</dbReference>
<feature type="compositionally biased region" description="Acidic residues" evidence="15">
    <location>
        <begin position="533"/>
        <end position="548"/>
    </location>
</feature>
<dbReference type="Gene3D" id="1.10.150.20">
    <property type="entry name" value="5' to 3' exonuclease, C-terminal subdomain"/>
    <property type="match status" value="1"/>
</dbReference>
<keyword evidence="5" id="KW-0479">Metal-binding</keyword>
<keyword evidence="14" id="KW-0175">Coiled coil</keyword>
<feature type="compositionally biased region" description="Basic and acidic residues" evidence="15">
    <location>
        <begin position="511"/>
        <end position="525"/>
    </location>
</feature>
<evidence type="ECO:0000313" key="18">
    <source>
        <dbReference type="CGD" id="CAL0000175291"/>
    </source>
</evidence>
<dbReference type="GO" id="GO:0003677">
    <property type="term" value="F:DNA binding"/>
    <property type="evidence" value="ECO:0007669"/>
    <property type="project" value="UniProtKB-KW"/>
</dbReference>
<name>A0A1D8PMZ2_CANAL</name>
<dbReference type="Pfam" id="PF00867">
    <property type="entry name" value="XPG_I"/>
    <property type="match status" value="1"/>
</dbReference>
<evidence type="ECO:0000256" key="5">
    <source>
        <dbReference type="ARBA" id="ARBA00022723"/>
    </source>
</evidence>
<dbReference type="InterPro" id="IPR029060">
    <property type="entry name" value="PIN-like_dom_sf"/>
</dbReference>
<evidence type="ECO:0000256" key="2">
    <source>
        <dbReference type="ARBA" id="ARBA00004123"/>
    </source>
</evidence>
<dbReference type="RefSeq" id="XP_716765.2">
    <property type="nucleotide sequence ID" value="XM_711672.2"/>
</dbReference>
<evidence type="ECO:0000256" key="11">
    <source>
        <dbReference type="ARBA" id="ARBA00023125"/>
    </source>
</evidence>
<dbReference type="Pfam" id="PF00752">
    <property type="entry name" value="XPG_N"/>
    <property type="match status" value="1"/>
</dbReference>
<dbReference type="Gene3D" id="3.40.50.1010">
    <property type="entry name" value="5'-nuclease"/>
    <property type="match status" value="1"/>
</dbReference>
<organism evidence="19 20">
    <name type="scientific">Candida albicans (strain SC5314 / ATCC MYA-2876)</name>
    <name type="common">Yeast</name>
    <dbReference type="NCBI Taxonomy" id="237561"/>
    <lineage>
        <taxon>Eukaryota</taxon>
        <taxon>Fungi</taxon>
        <taxon>Dikarya</taxon>
        <taxon>Ascomycota</taxon>
        <taxon>Saccharomycotina</taxon>
        <taxon>Pichiomycetes</taxon>
        <taxon>Debaryomycetaceae</taxon>
        <taxon>Candida/Lodderomyces clade</taxon>
        <taxon>Candida</taxon>
    </lineage>
</organism>
<dbReference type="SMART" id="SM00279">
    <property type="entry name" value="HhH2"/>
    <property type="match status" value="1"/>
</dbReference>
<feature type="compositionally biased region" description="Low complexity" evidence="15">
    <location>
        <begin position="450"/>
        <end position="470"/>
    </location>
</feature>
<dbReference type="SMR" id="A0A1D8PMZ2"/>
<feature type="region of interest" description="Disordered" evidence="15">
    <location>
        <begin position="404"/>
        <end position="425"/>
    </location>
</feature>